<dbReference type="Proteomes" id="UP000309997">
    <property type="component" value="Unassembled WGS sequence"/>
</dbReference>
<accession>A0ACC4B3P2</accession>
<evidence type="ECO:0000313" key="1">
    <source>
        <dbReference type="EMBL" id="KAL3572965.1"/>
    </source>
</evidence>
<organism evidence="1 2">
    <name type="scientific">Populus alba</name>
    <name type="common">White poplar</name>
    <dbReference type="NCBI Taxonomy" id="43335"/>
    <lineage>
        <taxon>Eukaryota</taxon>
        <taxon>Viridiplantae</taxon>
        <taxon>Streptophyta</taxon>
        <taxon>Embryophyta</taxon>
        <taxon>Tracheophyta</taxon>
        <taxon>Spermatophyta</taxon>
        <taxon>Magnoliopsida</taxon>
        <taxon>eudicotyledons</taxon>
        <taxon>Gunneridae</taxon>
        <taxon>Pentapetalae</taxon>
        <taxon>rosids</taxon>
        <taxon>fabids</taxon>
        <taxon>Malpighiales</taxon>
        <taxon>Salicaceae</taxon>
        <taxon>Saliceae</taxon>
        <taxon>Populus</taxon>
    </lineage>
</organism>
<dbReference type="EMBL" id="RCHU02000014">
    <property type="protein sequence ID" value="KAL3572965.1"/>
    <property type="molecule type" value="Genomic_DNA"/>
</dbReference>
<reference evidence="1 2" key="1">
    <citation type="journal article" date="2024" name="Plant Biotechnol. J.">
        <title>Genome and CRISPR/Cas9 system of a widespread forest tree (Populus alba) in the world.</title>
        <authorList>
            <person name="Liu Y.J."/>
            <person name="Jiang P.F."/>
            <person name="Han X.M."/>
            <person name="Li X.Y."/>
            <person name="Wang H.M."/>
            <person name="Wang Y.J."/>
            <person name="Wang X.X."/>
            <person name="Zeng Q.Y."/>
        </authorList>
    </citation>
    <scope>NUCLEOTIDE SEQUENCE [LARGE SCALE GENOMIC DNA]</scope>
    <source>
        <strain evidence="2">cv. PAL-ZL1</strain>
    </source>
</reference>
<gene>
    <name evidence="1" type="ORF">D5086_026869</name>
</gene>
<keyword evidence="2" id="KW-1185">Reference proteome</keyword>
<evidence type="ECO:0000313" key="2">
    <source>
        <dbReference type="Proteomes" id="UP000309997"/>
    </source>
</evidence>
<name>A0ACC4B3P2_POPAL</name>
<comment type="caution">
    <text evidence="1">The sequence shown here is derived from an EMBL/GenBank/DDBJ whole genome shotgun (WGS) entry which is preliminary data.</text>
</comment>
<protein>
    <submittedName>
        <fullName evidence="1">Uncharacterized protein</fullName>
    </submittedName>
</protein>
<sequence>MEKLAKCARKLKRILKSLKIGSNSETVNHSVSSPHAVACEELFLSSGVQNDHDPFIRAHIAAQNHFTFIPNICV</sequence>
<proteinExistence type="predicted"/>